<sequence length="755" mass="88054">MKRNWYRRMLLSYFPIFLFTVTILIFLSFIVVNDISHKETVKADRITTNYMVDRLSRSLKGIEMDVLEEVEKNDRYRDFLNTELTRENRQVLFDVVDSMRTLAANDSLINSIYVYRIEDKLVLTRSGLVAWDEFSDRPFVEQALKNPDNQGWSPIREYHEFSTEQDKRVISIYKREPLPFGTEGLIVVNVDMYAVEQMIRSMKIGEFSFVDVRDESGNLLFSTRSADLSEHAEKSGRVLNRVESELLGWQFESGIDAGQLFLWVSVISYVWVVIGVLTVVFAIFYIIYITRRNYKPIRVMMNRIESIQLREDAFGLKMDELSMIDRTLENLIQQTADFEKKQRENLLVSKRQLFHDIMQGDDPESVADRLNKLGQLPKGEKLDQLAFIVVEISHYRDFRSLFSVRDQHTLKFALTNVLQELAQADGMYGWAEWIAENRMGMIVGLGGGNSSVKEKIRIFADKGRLWVAEHLRLSLLFGVGHIEREWEQVEQSYKAAVDALHHKMSLGKEAVIMSEDLPGDAGRKWYKYVQYGSELVREFRLLTGEWRAYLERLFGLMETDCLKDEDIRMVLQTMMDMLGNELSEMSGDLREHFKGAEIAAKQRAADETVTLNELKALYLERLTEIYRTYVAHSETKNHRAMINELKAYIEENFENPDLSLKHLSDRFHISGKYVSYLFKEEFNMKFVDFIVKLRMERAEELLAETEESVQNIALQVGYANSITFGRVFKRIVGVTPGDYRKLKFKPGKARQSWDI</sequence>
<name>A0A4Y8LRE2_9BACL</name>
<dbReference type="InterPro" id="IPR018062">
    <property type="entry name" value="HTH_AraC-typ_CS"/>
</dbReference>
<evidence type="ECO:0000313" key="6">
    <source>
        <dbReference type="EMBL" id="TFE23459.1"/>
    </source>
</evidence>
<dbReference type="InterPro" id="IPR009057">
    <property type="entry name" value="Homeodomain-like_sf"/>
</dbReference>
<keyword evidence="1" id="KW-0805">Transcription regulation</keyword>
<organism evidence="6 7">
    <name type="scientific">Cohnella luojiensis</name>
    <dbReference type="NCBI Taxonomy" id="652876"/>
    <lineage>
        <taxon>Bacteria</taxon>
        <taxon>Bacillati</taxon>
        <taxon>Bacillota</taxon>
        <taxon>Bacilli</taxon>
        <taxon>Bacillales</taxon>
        <taxon>Paenibacillaceae</taxon>
        <taxon>Cohnella</taxon>
    </lineage>
</organism>
<dbReference type="OrthoDB" id="1877256at2"/>
<reference evidence="6 7" key="1">
    <citation type="submission" date="2019-03" db="EMBL/GenBank/DDBJ databases">
        <title>Cohnella endophytica sp. nov., a novel endophytic bacterium isolated from bark of Sonneratia apetala.</title>
        <authorList>
            <person name="Tuo L."/>
        </authorList>
    </citation>
    <scope>NUCLEOTIDE SEQUENCE [LARGE SCALE GENOMIC DNA]</scope>
    <source>
        <strain evidence="6 7">CCTCC AB 208254</strain>
    </source>
</reference>
<feature type="transmembrane region" description="Helical" evidence="4">
    <location>
        <begin position="12"/>
        <end position="32"/>
    </location>
</feature>
<evidence type="ECO:0000259" key="5">
    <source>
        <dbReference type="PROSITE" id="PS01124"/>
    </source>
</evidence>
<dbReference type="PROSITE" id="PS01124">
    <property type="entry name" value="HTH_ARAC_FAMILY_2"/>
    <property type="match status" value="1"/>
</dbReference>
<dbReference type="PROSITE" id="PS00041">
    <property type="entry name" value="HTH_ARAC_FAMILY_1"/>
    <property type="match status" value="1"/>
</dbReference>
<dbReference type="GO" id="GO:0043565">
    <property type="term" value="F:sequence-specific DNA binding"/>
    <property type="evidence" value="ECO:0007669"/>
    <property type="project" value="InterPro"/>
</dbReference>
<accession>A0A4Y8LRE2</accession>
<dbReference type="Gene3D" id="1.10.10.60">
    <property type="entry name" value="Homeodomain-like"/>
    <property type="match status" value="2"/>
</dbReference>
<feature type="domain" description="HTH araC/xylS-type" evidence="5">
    <location>
        <begin position="643"/>
        <end position="742"/>
    </location>
</feature>
<dbReference type="RefSeq" id="WP_135153836.1">
    <property type="nucleotide sequence ID" value="NZ_SOMN01000034.1"/>
</dbReference>
<dbReference type="Proteomes" id="UP000297900">
    <property type="component" value="Unassembled WGS sequence"/>
</dbReference>
<feature type="transmembrane region" description="Helical" evidence="4">
    <location>
        <begin position="260"/>
        <end position="288"/>
    </location>
</feature>
<keyword evidence="4" id="KW-0812">Transmembrane</keyword>
<dbReference type="InterPro" id="IPR018060">
    <property type="entry name" value="HTH_AraC"/>
</dbReference>
<evidence type="ECO:0000313" key="7">
    <source>
        <dbReference type="Proteomes" id="UP000297900"/>
    </source>
</evidence>
<keyword evidence="4" id="KW-1133">Transmembrane helix</keyword>
<evidence type="ECO:0000256" key="4">
    <source>
        <dbReference type="SAM" id="Phobius"/>
    </source>
</evidence>
<dbReference type="EMBL" id="SOMN01000034">
    <property type="protein sequence ID" value="TFE23459.1"/>
    <property type="molecule type" value="Genomic_DNA"/>
</dbReference>
<dbReference type="InterPro" id="IPR020449">
    <property type="entry name" value="Tscrpt_reg_AraC-type_HTH"/>
</dbReference>
<evidence type="ECO:0000256" key="2">
    <source>
        <dbReference type="ARBA" id="ARBA00023125"/>
    </source>
</evidence>
<evidence type="ECO:0000256" key="1">
    <source>
        <dbReference type="ARBA" id="ARBA00023015"/>
    </source>
</evidence>
<proteinExistence type="predicted"/>
<gene>
    <name evidence="6" type="ORF">E2980_19090</name>
</gene>
<keyword evidence="2" id="KW-0238">DNA-binding</keyword>
<dbReference type="GO" id="GO:0003700">
    <property type="term" value="F:DNA-binding transcription factor activity"/>
    <property type="evidence" value="ECO:0007669"/>
    <property type="project" value="InterPro"/>
</dbReference>
<comment type="caution">
    <text evidence="6">The sequence shown here is derived from an EMBL/GenBank/DDBJ whole genome shotgun (WGS) entry which is preliminary data.</text>
</comment>
<dbReference type="PANTHER" id="PTHR43280">
    <property type="entry name" value="ARAC-FAMILY TRANSCRIPTIONAL REGULATOR"/>
    <property type="match status" value="1"/>
</dbReference>
<protein>
    <submittedName>
        <fullName evidence="6">AraC family transcriptional regulator</fullName>
    </submittedName>
</protein>
<keyword evidence="7" id="KW-1185">Reference proteome</keyword>
<evidence type="ECO:0000256" key="3">
    <source>
        <dbReference type="ARBA" id="ARBA00023163"/>
    </source>
</evidence>
<dbReference type="AlphaFoldDB" id="A0A4Y8LRE2"/>
<keyword evidence="4" id="KW-0472">Membrane</keyword>
<keyword evidence="3" id="KW-0804">Transcription</keyword>
<dbReference type="PANTHER" id="PTHR43280:SF10">
    <property type="entry name" value="REGULATORY PROTEIN POCR"/>
    <property type="match status" value="1"/>
</dbReference>
<dbReference type="SUPFAM" id="SSF46689">
    <property type="entry name" value="Homeodomain-like"/>
    <property type="match status" value="1"/>
</dbReference>
<dbReference type="Pfam" id="PF12833">
    <property type="entry name" value="HTH_18"/>
    <property type="match status" value="1"/>
</dbReference>
<dbReference type="SMART" id="SM00342">
    <property type="entry name" value="HTH_ARAC"/>
    <property type="match status" value="1"/>
</dbReference>
<dbReference type="PRINTS" id="PR00032">
    <property type="entry name" value="HTHARAC"/>
</dbReference>